<dbReference type="EMBL" id="CP000544">
    <property type="protein sequence ID" value="ABM61935.1"/>
    <property type="molecule type" value="Genomic_DNA"/>
</dbReference>
<evidence type="ECO:0000313" key="2">
    <source>
        <dbReference type="EMBL" id="ABM61935.1"/>
    </source>
</evidence>
<dbReference type="AlphaFoldDB" id="A1WW73"/>
<organism evidence="2 3">
    <name type="scientific">Halorhodospira halophila (strain DSM 244 / SL1)</name>
    <name type="common">Ectothiorhodospira halophila (strain DSM 244 / SL1)</name>
    <dbReference type="NCBI Taxonomy" id="349124"/>
    <lineage>
        <taxon>Bacteria</taxon>
        <taxon>Pseudomonadati</taxon>
        <taxon>Pseudomonadota</taxon>
        <taxon>Gammaproteobacteria</taxon>
        <taxon>Chromatiales</taxon>
        <taxon>Ectothiorhodospiraceae</taxon>
        <taxon>Halorhodospira</taxon>
    </lineage>
</organism>
<dbReference type="HOGENOM" id="CLU_2342854_0_0_6"/>
<dbReference type="PANTHER" id="PTHR43638">
    <property type="entry name" value="OXIDOREDUCTASE, ALDO/KETO REDUCTASE FAMILY PROTEIN"/>
    <property type="match status" value="1"/>
</dbReference>
<dbReference type="RefSeq" id="WP_011813958.1">
    <property type="nucleotide sequence ID" value="NC_008789.1"/>
</dbReference>
<evidence type="ECO:0000259" key="1">
    <source>
        <dbReference type="Pfam" id="PF00248"/>
    </source>
</evidence>
<dbReference type="SUPFAM" id="SSF51430">
    <property type="entry name" value="NAD(P)-linked oxidoreductase"/>
    <property type="match status" value="1"/>
</dbReference>
<protein>
    <submittedName>
        <fullName evidence="2">Aldo/keto reductases-like diketogulonate reductase</fullName>
    </submittedName>
</protein>
<dbReference type="InterPro" id="IPR023210">
    <property type="entry name" value="NADP_OxRdtase_dom"/>
</dbReference>
<sequence length="97" mass="10604">MQREVLLPDGERVPALGQGTWHMGERRAECDSEVATLRTGLDSGLTLIDTAEMYGDGGAERVVENRAALDVTLTETQRAELDELFPPPDGPRRLAIV</sequence>
<evidence type="ECO:0000313" key="3">
    <source>
        <dbReference type="Proteomes" id="UP000000647"/>
    </source>
</evidence>
<accession>A1WW73</accession>
<dbReference type="Proteomes" id="UP000000647">
    <property type="component" value="Chromosome"/>
</dbReference>
<dbReference type="STRING" id="349124.Hhal_1160"/>
<reference evidence="2 3" key="2">
    <citation type="journal article" date="2013" name="Stand. Genomic Sci.">
        <title>Complete genome sequence of Halorhodospira halophila SL1.</title>
        <authorList>
            <person name="Challacombe J.F."/>
            <person name="Majid S."/>
            <person name="Deole R."/>
            <person name="Brettin T.S."/>
            <person name="Bruce D."/>
            <person name="Delano S.F."/>
            <person name="Detter J.C."/>
            <person name="Gleasner C.D."/>
            <person name="Han C.S."/>
            <person name="Misra M."/>
            <person name="Reitenga K.G."/>
            <person name="Mikhailova N."/>
            <person name="Woyke T."/>
            <person name="Pitluck S."/>
            <person name="Nolan M."/>
            <person name="Land M.L."/>
            <person name="Saunders E."/>
            <person name="Tapia R."/>
            <person name="Lapidus A."/>
            <person name="Ivanova N."/>
            <person name="Hoff W.D."/>
        </authorList>
    </citation>
    <scope>NUCLEOTIDE SEQUENCE [LARGE SCALE GENOMIC DNA]</scope>
    <source>
        <strain evidence="3">DSM 244 / SL1</strain>
    </source>
</reference>
<dbReference type="InterPro" id="IPR036812">
    <property type="entry name" value="NAD(P)_OxRdtase_dom_sf"/>
</dbReference>
<dbReference type="Pfam" id="PF00248">
    <property type="entry name" value="Aldo_ket_red"/>
    <property type="match status" value="1"/>
</dbReference>
<proteinExistence type="predicted"/>
<dbReference type="eggNOG" id="COG0656">
    <property type="taxonomic scope" value="Bacteria"/>
</dbReference>
<dbReference type="Gene3D" id="3.20.20.100">
    <property type="entry name" value="NADP-dependent oxidoreductase domain"/>
    <property type="match status" value="1"/>
</dbReference>
<gene>
    <name evidence="2" type="ordered locus">Hhal_1160</name>
</gene>
<dbReference type="PANTHER" id="PTHR43638:SF3">
    <property type="entry name" value="ALDEHYDE REDUCTASE"/>
    <property type="match status" value="1"/>
</dbReference>
<reference evidence="3" key="1">
    <citation type="submission" date="2006-12" db="EMBL/GenBank/DDBJ databases">
        <title>Complete sequence of Halorhodospira halophila SL1.</title>
        <authorList>
            <consortium name="US DOE Joint Genome Institute"/>
            <person name="Copeland A."/>
            <person name="Lucas S."/>
            <person name="Lapidus A."/>
            <person name="Barry K."/>
            <person name="Detter J.C."/>
            <person name="Glavina del Rio T."/>
            <person name="Hammon N."/>
            <person name="Israni S."/>
            <person name="Dalin E."/>
            <person name="Tice H."/>
            <person name="Pitluck S."/>
            <person name="Saunders E."/>
            <person name="Brettin T."/>
            <person name="Bruce D."/>
            <person name="Han C."/>
            <person name="Tapia R."/>
            <person name="Schmutz J."/>
            <person name="Larimer F."/>
            <person name="Land M."/>
            <person name="Hauser L."/>
            <person name="Kyrpides N."/>
            <person name="Mikhailova N."/>
            <person name="Hoff W."/>
            <person name="Richardson P."/>
        </authorList>
    </citation>
    <scope>NUCLEOTIDE SEQUENCE [LARGE SCALE GENOMIC DNA]</scope>
    <source>
        <strain evidence="3">DSM 244 / SL1</strain>
    </source>
</reference>
<feature type="domain" description="NADP-dependent oxidoreductase" evidence="1">
    <location>
        <begin position="16"/>
        <end position="64"/>
    </location>
</feature>
<name>A1WW73_HALHL</name>
<dbReference type="KEGG" id="hha:Hhal_1160"/>
<keyword evidence="3" id="KW-1185">Reference proteome</keyword>
<dbReference type="OrthoDB" id="9772407at2"/>